<evidence type="ECO:0000313" key="4">
    <source>
        <dbReference type="EMBL" id="CAC5369264.1"/>
    </source>
</evidence>
<dbReference type="GO" id="GO:0016491">
    <property type="term" value="F:oxidoreductase activity"/>
    <property type="evidence" value="ECO:0007669"/>
    <property type="project" value="UniProtKB-KW"/>
</dbReference>
<dbReference type="PRINTS" id="PR00080">
    <property type="entry name" value="SDRFAMILY"/>
</dbReference>
<dbReference type="PRINTS" id="PR00081">
    <property type="entry name" value="GDHRDH"/>
</dbReference>
<keyword evidence="3" id="KW-0812">Transmembrane</keyword>
<evidence type="ECO:0000256" key="3">
    <source>
        <dbReference type="SAM" id="Phobius"/>
    </source>
</evidence>
<proteinExistence type="inferred from homology"/>
<dbReference type="InterPro" id="IPR036291">
    <property type="entry name" value="NAD(P)-bd_dom_sf"/>
</dbReference>
<dbReference type="AlphaFoldDB" id="A0A6J8AJT5"/>
<reference evidence="4 5" key="1">
    <citation type="submission" date="2020-06" db="EMBL/GenBank/DDBJ databases">
        <authorList>
            <person name="Li R."/>
            <person name="Bekaert M."/>
        </authorList>
    </citation>
    <scope>NUCLEOTIDE SEQUENCE [LARGE SCALE GENOMIC DNA]</scope>
    <source>
        <strain evidence="5">wild</strain>
    </source>
</reference>
<dbReference type="OrthoDB" id="47007at2759"/>
<dbReference type="InterPro" id="IPR020904">
    <property type="entry name" value="Sc_DH/Rdtase_CS"/>
</dbReference>
<name>A0A6J8AJT5_MYTCO</name>
<evidence type="ECO:0000313" key="5">
    <source>
        <dbReference type="Proteomes" id="UP000507470"/>
    </source>
</evidence>
<sequence length="367" mass="40864">MGSRAPSFGGDNNNRYKHVSIFRTFKSSAGRIFQQLFICLLKRPIEMMDWLYLIFLFMLTWFIIALVMVILGDCDLLLQIAEKFGKSPSSLKNKVVWITGSSSGIGECLAYELSKVGCKLILSARRKDELERVRGQCIEKGGVQADDILVVPLDMVEFDTHAAAVEKVINKFGQIDILVNNAGRSQRAEWIKTALEVDQQVLNVNVLGVLSLTKLVLPYMIRRNEGHIVNMSSIAGKIGAPFSGSYTGAKHAIQGWFDALRIEVLENNIAVTNLCPGPVFSNILDIAFVGEAGKVLKQKMEPTDKRMKTTRCAELSAIAIANKLDECWIALNPVLFLTYANQYSPVLGKFVGKKFGLKLMKRLREGR</sequence>
<organism evidence="4 5">
    <name type="scientific">Mytilus coruscus</name>
    <name type="common">Sea mussel</name>
    <dbReference type="NCBI Taxonomy" id="42192"/>
    <lineage>
        <taxon>Eukaryota</taxon>
        <taxon>Metazoa</taxon>
        <taxon>Spiralia</taxon>
        <taxon>Lophotrochozoa</taxon>
        <taxon>Mollusca</taxon>
        <taxon>Bivalvia</taxon>
        <taxon>Autobranchia</taxon>
        <taxon>Pteriomorphia</taxon>
        <taxon>Mytilida</taxon>
        <taxon>Mytiloidea</taxon>
        <taxon>Mytilidae</taxon>
        <taxon>Mytilinae</taxon>
        <taxon>Mytilus</taxon>
    </lineage>
</organism>
<protein>
    <submittedName>
        <fullName evidence="4">DHRS7</fullName>
        <ecNumber evidence="4">1.1.-.-</ecNumber>
    </submittedName>
</protein>
<keyword evidence="3" id="KW-1133">Transmembrane helix</keyword>
<evidence type="ECO:0000256" key="2">
    <source>
        <dbReference type="RuleBase" id="RU000363"/>
    </source>
</evidence>
<dbReference type="EC" id="1.1.-.-" evidence="4"/>
<accession>A0A6J8AJT5</accession>
<dbReference type="SUPFAM" id="SSF51735">
    <property type="entry name" value="NAD(P)-binding Rossmann-fold domains"/>
    <property type="match status" value="1"/>
</dbReference>
<comment type="similarity">
    <text evidence="2">Belongs to the short-chain dehydrogenases/reductases (SDR) family.</text>
</comment>
<keyword evidence="5" id="KW-1185">Reference proteome</keyword>
<feature type="transmembrane region" description="Helical" evidence="3">
    <location>
        <begin position="50"/>
        <end position="71"/>
    </location>
</feature>
<keyword evidence="3" id="KW-0472">Membrane</keyword>
<dbReference type="InterPro" id="IPR002347">
    <property type="entry name" value="SDR_fam"/>
</dbReference>
<dbReference type="PANTHER" id="PTHR44269:SF1">
    <property type="entry name" value="DEHYDROGENASE_REDUCTASE SDR FAMILY MEMBER 7"/>
    <property type="match status" value="1"/>
</dbReference>
<keyword evidence="1 4" id="KW-0560">Oxidoreductase</keyword>
<dbReference type="EMBL" id="CACVKT020001577">
    <property type="protein sequence ID" value="CAC5369264.1"/>
    <property type="molecule type" value="Genomic_DNA"/>
</dbReference>
<dbReference type="Proteomes" id="UP000507470">
    <property type="component" value="Unassembled WGS sequence"/>
</dbReference>
<evidence type="ECO:0000256" key="1">
    <source>
        <dbReference type="ARBA" id="ARBA00023002"/>
    </source>
</evidence>
<dbReference type="Gene3D" id="3.40.50.720">
    <property type="entry name" value="NAD(P)-binding Rossmann-like Domain"/>
    <property type="match status" value="1"/>
</dbReference>
<dbReference type="PANTHER" id="PTHR44269">
    <property type="entry name" value="DEHYDROGENASE/REDUCTASE SDR FAMILY MEMBER 7-RELATED"/>
    <property type="match status" value="1"/>
</dbReference>
<dbReference type="InterPro" id="IPR053011">
    <property type="entry name" value="SDR_family_member_7"/>
</dbReference>
<gene>
    <name evidence="4" type="ORF">MCOR_8507</name>
</gene>
<dbReference type="Pfam" id="PF00106">
    <property type="entry name" value="adh_short"/>
    <property type="match status" value="1"/>
</dbReference>
<dbReference type="PROSITE" id="PS00061">
    <property type="entry name" value="ADH_SHORT"/>
    <property type="match status" value="1"/>
</dbReference>